<keyword evidence="2" id="KW-1185">Reference proteome</keyword>
<protein>
    <submittedName>
        <fullName evidence="1">Uncharacterized protein</fullName>
    </submittedName>
</protein>
<name>A0ABV6QVY5_9ACTN</name>
<dbReference type="EMBL" id="JBHLTC010000040">
    <property type="protein sequence ID" value="MFC0628799.1"/>
    <property type="molecule type" value="Genomic_DNA"/>
</dbReference>
<accession>A0ABV6QVY5</accession>
<reference evidence="1 2" key="1">
    <citation type="submission" date="2024-09" db="EMBL/GenBank/DDBJ databases">
        <authorList>
            <person name="Sun Q."/>
            <person name="Mori K."/>
        </authorList>
    </citation>
    <scope>NUCLEOTIDE SEQUENCE [LARGE SCALE GENOMIC DNA]</scope>
    <source>
        <strain evidence="1 2">CGMCC 1.15906</strain>
    </source>
</reference>
<sequence>MTTAEVGANTVAERCRAEGGLVQATLGELREELGYRKLGRWVLNEIAENLRDTGLGYFPLNALDGEQVINPRKEDTVWVYDRDGGPRAQVIDAIVNPGKNVKAVLSSHVEGAKVAMTAEQKLEAITRIVQA</sequence>
<organism evidence="1 2">
    <name type="scientific">Kribbella deserti</name>
    <dbReference type="NCBI Taxonomy" id="1926257"/>
    <lineage>
        <taxon>Bacteria</taxon>
        <taxon>Bacillati</taxon>
        <taxon>Actinomycetota</taxon>
        <taxon>Actinomycetes</taxon>
        <taxon>Propionibacteriales</taxon>
        <taxon>Kribbellaceae</taxon>
        <taxon>Kribbella</taxon>
    </lineage>
</organism>
<dbReference type="Proteomes" id="UP001589890">
    <property type="component" value="Unassembled WGS sequence"/>
</dbReference>
<gene>
    <name evidence="1" type="ORF">ACFFGN_32335</name>
</gene>
<dbReference type="RefSeq" id="WP_380055731.1">
    <property type="nucleotide sequence ID" value="NZ_JBHLTC010000040.1"/>
</dbReference>
<evidence type="ECO:0000313" key="1">
    <source>
        <dbReference type="EMBL" id="MFC0628799.1"/>
    </source>
</evidence>
<evidence type="ECO:0000313" key="2">
    <source>
        <dbReference type="Proteomes" id="UP001589890"/>
    </source>
</evidence>
<comment type="caution">
    <text evidence="1">The sequence shown here is derived from an EMBL/GenBank/DDBJ whole genome shotgun (WGS) entry which is preliminary data.</text>
</comment>
<proteinExistence type="predicted"/>